<dbReference type="InterPro" id="IPR036770">
    <property type="entry name" value="Ankyrin_rpt-contain_sf"/>
</dbReference>
<accession>A0A3P7LV37</accession>
<organism evidence="4 5">
    <name type="scientific">Dibothriocephalus latus</name>
    <name type="common">Fish tapeworm</name>
    <name type="synonym">Diphyllobothrium latum</name>
    <dbReference type="NCBI Taxonomy" id="60516"/>
    <lineage>
        <taxon>Eukaryota</taxon>
        <taxon>Metazoa</taxon>
        <taxon>Spiralia</taxon>
        <taxon>Lophotrochozoa</taxon>
        <taxon>Platyhelminthes</taxon>
        <taxon>Cestoda</taxon>
        <taxon>Eucestoda</taxon>
        <taxon>Diphyllobothriidea</taxon>
        <taxon>Diphyllobothriidae</taxon>
        <taxon>Dibothriocephalus</taxon>
    </lineage>
</organism>
<dbReference type="SUPFAM" id="SSF48403">
    <property type="entry name" value="Ankyrin repeat"/>
    <property type="match status" value="1"/>
</dbReference>
<sequence>MHLAAQEDRVNVAQQLVAAGADISAVSVAGYMPLHTACHFGRLNMVRYLLSLAGRGDVNRTTKMGCTPLHLAAQQGHSQIAHLLLEHGADANLTNE</sequence>
<evidence type="ECO:0000313" key="4">
    <source>
        <dbReference type="EMBL" id="VDN20824.1"/>
    </source>
</evidence>
<feature type="non-terminal residue" evidence="4">
    <location>
        <position position="96"/>
    </location>
</feature>
<dbReference type="Proteomes" id="UP000281553">
    <property type="component" value="Unassembled WGS sequence"/>
</dbReference>
<dbReference type="InterPro" id="IPR002110">
    <property type="entry name" value="Ankyrin_rpt"/>
</dbReference>
<dbReference type="PANTHER" id="PTHR24123:SF141">
    <property type="entry name" value="ANKYRIN 2, ISOFORM U"/>
    <property type="match status" value="1"/>
</dbReference>
<feature type="repeat" description="ANK" evidence="3">
    <location>
        <begin position="29"/>
        <end position="61"/>
    </location>
</feature>
<dbReference type="AlphaFoldDB" id="A0A3P7LV37"/>
<evidence type="ECO:0000256" key="2">
    <source>
        <dbReference type="ARBA" id="ARBA00023043"/>
    </source>
</evidence>
<dbReference type="InterPro" id="IPR051165">
    <property type="entry name" value="Multifunctional_ANK_Repeat"/>
</dbReference>
<evidence type="ECO:0000256" key="1">
    <source>
        <dbReference type="ARBA" id="ARBA00022737"/>
    </source>
</evidence>
<dbReference type="Gene3D" id="1.25.40.20">
    <property type="entry name" value="Ankyrin repeat-containing domain"/>
    <property type="match status" value="2"/>
</dbReference>
<dbReference type="SMART" id="SM00248">
    <property type="entry name" value="ANK"/>
    <property type="match status" value="3"/>
</dbReference>
<dbReference type="Pfam" id="PF12796">
    <property type="entry name" value="Ank_2"/>
    <property type="match status" value="1"/>
</dbReference>
<dbReference type="EMBL" id="UYRU01071273">
    <property type="protein sequence ID" value="VDN20824.1"/>
    <property type="molecule type" value="Genomic_DNA"/>
</dbReference>
<dbReference type="PROSITE" id="PS50088">
    <property type="entry name" value="ANK_REPEAT"/>
    <property type="match status" value="3"/>
</dbReference>
<reference evidence="4 5" key="1">
    <citation type="submission" date="2018-11" db="EMBL/GenBank/DDBJ databases">
        <authorList>
            <consortium name="Pathogen Informatics"/>
        </authorList>
    </citation>
    <scope>NUCLEOTIDE SEQUENCE [LARGE SCALE GENOMIC DNA]</scope>
</reference>
<feature type="repeat" description="ANK" evidence="3">
    <location>
        <begin position="1"/>
        <end position="28"/>
    </location>
</feature>
<name>A0A3P7LV37_DIBLA</name>
<keyword evidence="2 3" id="KW-0040">ANK repeat</keyword>
<keyword evidence="5" id="KW-1185">Reference proteome</keyword>
<gene>
    <name evidence="4" type="ORF">DILT_LOCUS13705</name>
</gene>
<evidence type="ECO:0000313" key="5">
    <source>
        <dbReference type="Proteomes" id="UP000281553"/>
    </source>
</evidence>
<keyword evidence="1" id="KW-0677">Repeat</keyword>
<dbReference type="OrthoDB" id="194358at2759"/>
<dbReference type="PROSITE" id="PS50297">
    <property type="entry name" value="ANK_REP_REGION"/>
    <property type="match status" value="3"/>
</dbReference>
<protein>
    <submittedName>
        <fullName evidence="4">Uncharacterized protein</fullName>
    </submittedName>
</protein>
<evidence type="ECO:0000256" key="3">
    <source>
        <dbReference type="PROSITE-ProRule" id="PRU00023"/>
    </source>
</evidence>
<feature type="repeat" description="ANK" evidence="3">
    <location>
        <begin position="64"/>
        <end position="96"/>
    </location>
</feature>
<dbReference type="PRINTS" id="PR01415">
    <property type="entry name" value="ANKYRIN"/>
</dbReference>
<dbReference type="PANTHER" id="PTHR24123">
    <property type="entry name" value="ANKYRIN REPEAT-CONTAINING"/>
    <property type="match status" value="1"/>
</dbReference>
<proteinExistence type="predicted"/>